<keyword evidence="1" id="KW-1133">Transmembrane helix</keyword>
<evidence type="ECO:0000313" key="3">
    <source>
        <dbReference type="Proteomes" id="UP000613512"/>
    </source>
</evidence>
<dbReference type="EMBL" id="BMEY01000010">
    <property type="protein sequence ID" value="GGA78449.1"/>
    <property type="molecule type" value="Genomic_DNA"/>
</dbReference>
<evidence type="ECO:0000256" key="1">
    <source>
        <dbReference type="SAM" id="Phobius"/>
    </source>
</evidence>
<proteinExistence type="predicted"/>
<sequence length="68" mass="7722">MVGNEMKKVYKSTLKQSCKPILIHVMICFVSMILSTFNRTTGDVMMASPITSIIYVLETMFLIVFLLT</sequence>
<dbReference type="RefSeq" id="WP_188384752.1">
    <property type="nucleotide sequence ID" value="NZ_BMEY01000010.1"/>
</dbReference>
<reference evidence="2" key="2">
    <citation type="submission" date="2020-09" db="EMBL/GenBank/DDBJ databases">
        <authorList>
            <person name="Sun Q."/>
            <person name="Zhou Y."/>
        </authorList>
    </citation>
    <scope>NUCLEOTIDE SEQUENCE</scope>
    <source>
        <strain evidence="2">CGMCC 1.12408</strain>
    </source>
</reference>
<organism evidence="2 3">
    <name type="scientific">Ornithinibacillus halotolerans</name>
    <dbReference type="NCBI Taxonomy" id="1274357"/>
    <lineage>
        <taxon>Bacteria</taxon>
        <taxon>Bacillati</taxon>
        <taxon>Bacillota</taxon>
        <taxon>Bacilli</taxon>
        <taxon>Bacillales</taxon>
        <taxon>Bacillaceae</taxon>
        <taxon>Ornithinibacillus</taxon>
    </lineage>
</organism>
<feature type="transmembrane region" description="Helical" evidence="1">
    <location>
        <begin position="44"/>
        <end position="67"/>
    </location>
</feature>
<keyword evidence="1" id="KW-0472">Membrane</keyword>
<evidence type="ECO:0000313" key="2">
    <source>
        <dbReference type="EMBL" id="GGA78449.1"/>
    </source>
</evidence>
<reference evidence="2" key="1">
    <citation type="journal article" date="2014" name="Int. J. Syst. Evol. Microbiol.">
        <title>Complete genome sequence of Corynebacterium casei LMG S-19264T (=DSM 44701T), isolated from a smear-ripened cheese.</title>
        <authorList>
            <consortium name="US DOE Joint Genome Institute (JGI-PGF)"/>
            <person name="Walter F."/>
            <person name="Albersmeier A."/>
            <person name="Kalinowski J."/>
            <person name="Ruckert C."/>
        </authorList>
    </citation>
    <scope>NUCLEOTIDE SEQUENCE</scope>
    <source>
        <strain evidence="2">CGMCC 1.12408</strain>
    </source>
</reference>
<dbReference type="AlphaFoldDB" id="A0A916S2H2"/>
<keyword evidence="1" id="KW-0812">Transmembrane</keyword>
<feature type="transmembrane region" description="Helical" evidence="1">
    <location>
        <begin position="21"/>
        <end position="38"/>
    </location>
</feature>
<dbReference type="Proteomes" id="UP000613512">
    <property type="component" value="Unassembled WGS sequence"/>
</dbReference>
<keyword evidence="3" id="KW-1185">Reference proteome</keyword>
<accession>A0A916S2H2</accession>
<comment type="caution">
    <text evidence="2">The sequence shown here is derived from an EMBL/GenBank/DDBJ whole genome shotgun (WGS) entry which is preliminary data.</text>
</comment>
<protein>
    <submittedName>
        <fullName evidence="2">Uncharacterized protein</fullName>
    </submittedName>
</protein>
<gene>
    <name evidence="2" type="ORF">GCM10008025_22420</name>
</gene>
<name>A0A916S2H2_9BACI</name>